<dbReference type="Proteomes" id="UP000326837">
    <property type="component" value="Chromosome"/>
</dbReference>
<protein>
    <submittedName>
        <fullName evidence="1">Uncharacterized protein</fullName>
    </submittedName>
</protein>
<gene>
    <name evidence="1" type="ORF">PLANPX_1943</name>
</gene>
<name>A0A5K7XBU7_9BACT</name>
<dbReference type="KEGG" id="lpav:PLANPX_1943"/>
<proteinExistence type="predicted"/>
<sequence>MIQWQVVALLFGAMAFLSLTFGDSLKQHALWAGWCVGVLLLSGKRKARNKRRAARERREVRLVGSQSAA</sequence>
<dbReference type="EMBL" id="AP021861">
    <property type="protein sequence ID" value="BBO32331.1"/>
    <property type="molecule type" value="Genomic_DNA"/>
</dbReference>
<organism evidence="1 2">
    <name type="scientific">Lacipirellula parvula</name>
    <dbReference type="NCBI Taxonomy" id="2650471"/>
    <lineage>
        <taxon>Bacteria</taxon>
        <taxon>Pseudomonadati</taxon>
        <taxon>Planctomycetota</taxon>
        <taxon>Planctomycetia</taxon>
        <taxon>Pirellulales</taxon>
        <taxon>Lacipirellulaceae</taxon>
        <taxon>Lacipirellula</taxon>
    </lineage>
</organism>
<dbReference type="AlphaFoldDB" id="A0A5K7XBU7"/>
<evidence type="ECO:0000313" key="2">
    <source>
        <dbReference type="Proteomes" id="UP000326837"/>
    </source>
</evidence>
<accession>A0A5K7XBU7</accession>
<evidence type="ECO:0000313" key="1">
    <source>
        <dbReference type="EMBL" id="BBO32331.1"/>
    </source>
</evidence>
<keyword evidence="2" id="KW-1185">Reference proteome</keyword>
<reference evidence="2" key="1">
    <citation type="submission" date="2019-10" db="EMBL/GenBank/DDBJ databases">
        <title>Lacipirellula parvula gen. nov., sp. nov., representing a lineage of planctomycetes widespread in freshwater anoxic habitats, and description of the family Lacipirellulaceae.</title>
        <authorList>
            <person name="Dedysh S.N."/>
            <person name="Kulichevskaya I.S."/>
            <person name="Beletsky A.V."/>
            <person name="Rakitin A.L."/>
            <person name="Mardanov A.V."/>
            <person name="Ivanova A.A."/>
            <person name="Saltykova V.X."/>
            <person name="Rijpstra W.I.C."/>
            <person name="Sinninghe Damste J.S."/>
            <person name="Ravin N.V."/>
        </authorList>
    </citation>
    <scope>NUCLEOTIDE SEQUENCE [LARGE SCALE GENOMIC DNA]</scope>
    <source>
        <strain evidence="2">PX69</strain>
    </source>
</reference>